<dbReference type="Pfam" id="PF01632">
    <property type="entry name" value="Ribosomal_L35p"/>
    <property type="match status" value="1"/>
</dbReference>
<dbReference type="GO" id="GO:0022625">
    <property type="term" value="C:cytosolic large ribosomal subunit"/>
    <property type="evidence" value="ECO:0007669"/>
    <property type="project" value="TreeGrafter"/>
</dbReference>
<dbReference type="SUPFAM" id="SSF143034">
    <property type="entry name" value="L35p-like"/>
    <property type="match status" value="1"/>
</dbReference>
<dbReference type="AlphaFoldDB" id="A0A370H212"/>
<dbReference type="InterPro" id="IPR018265">
    <property type="entry name" value="Ribosomal_bL35_CS"/>
</dbReference>
<evidence type="ECO:0000313" key="9">
    <source>
        <dbReference type="Proteomes" id="UP000255355"/>
    </source>
</evidence>
<dbReference type="PANTHER" id="PTHR33343">
    <property type="entry name" value="54S RIBOSOMAL PROTEIN BL35M"/>
    <property type="match status" value="1"/>
</dbReference>
<dbReference type="InterPro" id="IPR001706">
    <property type="entry name" value="Ribosomal_bL35"/>
</dbReference>
<gene>
    <name evidence="5" type="primary">rpmI</name>
    <name evidence="8" type="ORF">DFR68_10693</name>
</gene>
<keyword evidence="2 5" id="KW-0689">Ribosomal protein</keyword>
<dbReference type="PANTHER" id="PTHR33343:SF1">
    <property type="entry name" value="LARGE RIBOSOMAL SUBUNIT PROTEIN BL35M"/>
    <property type="match status" value="1"/>
</dbReference>
<evidence type="ECO:0000256" key="5">
    <source>
        <dbReference type="HAMAP-Rule" id="MF_00514"/>
    </source>
</evidence>
<comment type="similarity">
    <text evidence="1 5 6">Belongs to the bacterial ribosomal protein bL35 family.</text>
</comment>
<sequence>MPKMKSHSGASKRFRVTGRGKLRRQQANRRHNFEHKPTTRTRRLDGTVEVAKSDVPRIKKLLGI</sequence>
<evidence type="ECO:0000256" key="1">
    <source>
        <dbReference type="ARBA" id="ARBA00006598"/>
    </source>
</evidence>
<evidence type="ECO:0000256" key="6">
    <source>
        <dbReference type="RuleBase" id="RU000568"/>
    </source>
</evidence>
<dbReference type="FunFam" id="4.10.410.60:FF:000001">
    <property type="entry name" value="50S ribosomal protein L35"/>
    <property type="match status" value="1"/>
</dbReference>
<dbReference type="NCBIfam" id="TIGR00001">
    <property type="entry name" value="rpmI_bact"/>
    <property type="match status" value="1"/>
</dbReference>
<name>A0A370H212_9NOCA</name>
<organism evidence="8 9">
    <name type="scientific">Nocardia mexicana</name>
    <dbReference type="NCBI Taxonomy" id="279262"/>
    <lineage>
        <taxon>Bacteria</taxon>
        <taxon>Bacillati</taxon>
        <taxon>Actinomycetota</taxon>
        <taxon>Actinomycetes</taxon>
        <taxon>Mycobacteriales</taxon>
        <taxon>Nocardiaceae</taxon>
        <taxon>Nocardia</taxon>
    </lineage>
</organism>
<proteinExistence type="inferred from homology"/>
<dbReference type="HAMAP" id="MF_00514">
    <property type="entry name" value="Ribosomal_bL35"/>
    <property type="match status" value="1"/>
</dbReference>
<comment type="caution">
    <text evidence="8">The sequence shown here is derived from an EMBL/GenBank/DDBJ whole genome shotgun (WGS) entry which is preliminary data.</text>
</comment>
<evidence type="ECO:0000256" key="7">
    <source>
        <dbReference type="SAM" id="MobiDB-lite"/>
    </source>
</evidence>
<feature type="compositionally biased region" description="Basic residues" evidence="7">
    <location>
        <begin position="1"/>
        <end position="33"/>
    </location>
</feature>
<evidence type="ECO:0000256" key="2">
    <source>
        <dbReference type="ARBA" id="ARBA00022980"/>
    </source>
</evidence>
<dbReference type="GO" id="GO:0003735">
    <property type="term" value="F:structural constituent of ribosome"/>
    <property type="evidence" value="ECO:0007669"/>
    <property type="project" value="InterPro"/>
</dbReference>
<dbReference type="OrthoDB" id="9804851at2"/>
<dbReference type="GO" id="GO:0006412">
    <property type="term" value="P:translation"/>
    <property type="evidence" value="ECO:0007669"/>
    <property type="project" value="UniProtKB-UniRule"/>
</dbReference>
<evidence type="ECO:0000256" key="4">
    <source>
        <dbReference type="ARBA" id="ARBA00071664"/>
    </source>
</evidence>
<protein>
    <recommendedName>
        <fullName evidence="4 5">Large ribosomal subunit protein bL35</fullName>
    </recommendedName>
</protein>
<dbReference type="RefSeq" id="WP_068017722.1">
    <property type="nucleotide sequence ID" value="NZ_QQAZ01000006.1"/>
</dbReference>
<dbReference type="InterPro" id="IPR021137">
    <property type="entry name" value="Ribosomal_bL35-like"/>
</dbReference>
<dbReference type="PRINTS" id="PR00064">
    <property type="entry name" value="RIBOSOMALL35"/>
</dbReference>
<evidence type="ECO:0000313" key="8">
    <source>
        <dbReference type="EMBL" id="RDI49658.1"/>
    </source>
</evidence>
<keyword evidence="3 5" id="KW-0687">Ribonucleoprotein</keyword>
<dbReference type="PROSITE" id="PS00936">
    <property type="entry name" value="RIBOSOMAL_L35"/>
    <property type="match status" value="1"/>
</dbReference>
<dbReference type="Proteomes" id="UP000255355">
    <property type="component" value="Unassembled WGS sequence"/>
</dbReference>
<evidence type="ECO:0000256" key="3">
    <source>
        <dbReference type="ARBA" id="ARBA00023274"/>
    </source>
</evidence>
<feature type="region of interest" description="Disordered" evidence="7">
    <location>
        <begin position="1"/>
        <end position="40"/>
    </location>
</feature>
<dbReference type="EMBL" id="QQAZ01000006">
    <property type="protein sequence ID" value="RDI49658.1"/>
    <property type="molecule type" value="Genomic_DNA"/>
</dbReference>
<reference evidence="8 9" key="1">
    <citation type="submission" date="2018-07" db="EMBL/GenBank/DDBJ databases">
        <title>Genomic Encyclopedia of Type Strains, Phase IV (KMG-IV): sequencing the most valuable type-strain genomes for metagenomic binning, comparative biology and taxonomic classification.</title>
        <authorList>
            <person name="Goeker M."/>
        </authorList>
    </citation>
    <scope>NUCLEOTIDE SEQUENCE [LARGE SCALE GENOMIC DNA]</scope>
    <source>
        <strain evidence="8 9">DSM 44952</strain>
    </source>
</reference>
<keyword evidence="9" id="KW-1185">Reference proteome</keyword>
<dbReference type="InterPro" id="IPR037229">
    <property type="entry name" value="Ribosomal_bL35_sf"/>
</dbReference>
<dbReference type="Gene3D" id="4.10.410.60">
    <property type="match status" value="1"/>
</dbReference>
<dbReference type="STRING" id="1210089.GCA_001613165_02259"/>
<accession>A0A370H212</accession>